<dbReference type="GO" id="GO:0043531">
    <property type="term" value="F:ADP binding"/>
    <property type="evidence" value="ECO:0007669"/>
    <property type="project" value="InterPro"/>
</dbReference>
<keyword evidence="6" id="KW-0611">Plant defense</keyword>
<dbReference type="InterPro" id="IPR032675">
    <property type="entry name" value="LRR_dom_sf"/>
</dbReference>
<evidence type="ECO:0000256" key="3">
    <source>
        <dbReference type="ARBA" id="ARBA00022614"/>
    </source>
</evidence>
<dbReference type="AlphaFoldDB" id="A0A022PTV6"/>
<reference evidence="10 11" key="1">
    <citation type="journal article" date="2013" name="Proc. Natl. Acad. Sci. U.S.A.">
        <title>Fine-scale variation in meiotic recombination in Mimulus inferred from population shotgun sequencing.</title>
        <authorList>
            <person name="Hellsten U."/>
            <person name="Wright K.M."/>
            <person name="Jenkins J."/>
            <person name="Shu S."/>
            <person name="Yuan Y."/>
            <person name="Wessler S.R."/>
            <person name="Schmutz J."/>
            <person name="Willis J.H."/>
            <person name="Rokhsar D.S."/>
        </authorList>
    </citation>
    <scope>NUCLEOTIDE SEQUENCE [LARGE SCALE GENOMIC DNA]</scope>
    <source>
        <strain evidence="11">cv. DUN x IM62</strain>
    </source>
</reference>
<evidence type="ECO:0000313" key="11">
    <source>
        <dbReference type="Proteomes" id="UP000030748"/>
    </source>
</evidence>
<dbReference type="KEGG" id="egt:105950386"/>
<comment type="similarity">
    <text evidence="2">Belongs to the disease resistance NB-LRR family.</text>
</comment>
<name>A0A022PTV6_ERYGU</name>
<dbReference type="PRINTS" id="PR00364">
    <property type="entry name" value="DISEASERSIST"/>
</dbReference>
<dbReference type="Gene3D" id="3.80.10.10">
    <property type="entry name" value="Ribonuclease Inhibitor"/>
    <property type="match status" value="1"/>
</dbReference>
<keyword evidence="11" id="KW-1185">Reference proteome</keyword>
<evidence type="ECO:0000259" key="9">
    <source>
        <dbReference type="Pfam" id="PF23598"/>
    </source>
</evidence>
<dbReference type="PANTHER" id="PTHR23155:SF1152">
    <property type="entry name" value="AAA+ ATPASE DOMAIN-CONTAINING PROTEIN"/>
    <property type="match status" value="1"/>
</dbReference>
<dbReference type="GO" id="GO:0005737">
    <property type="term" value="C:cytoplasm"/>
    <property type="evidence" value="ECO:0007669"/>
    <property type="project" value="UniProtKB-SubCell"/>
</dbReference>
<evidence type="ECO:0000313" key="10">
    <source>
        <dbReference type="EMBL" id="EYU17685.1"/>
    </source>
</evidence>
<feature type="domain" description="Disease resistance R13L4/SHOC-2-like LRR" evidence="9">
    <location>
        <begin position="546"/>
        <end position="842"/>
    </location>
</feature>
<dbReference type="PhylomeDB" id="A0A022PTV6"/>
<dbReference type="InterPro" id="IPR036388">
    <property type="entry name" value="WH-like_DNA-bd_sf"/>
</dbReference>
<feature type="domain" description="NB-ARC" evidence="8">
    <location>
        <begin position="176"/>
        <end position="336"/>
    </location>
</feature>
<gene>
    <name evidence="10" type="ORF">MIMGU_mgv1a023037mg</name>
</gene>
<dbReference type="SUPFAM" id="SSF52058">
    <property type="entry name" value="L domain-like"/>
    <property type="match status" value="1"/>
</dbReference>
<dbReference type="SUPFAM" id="SSF52540">
    <property type="entry name" value="P-loop containing nucleoside triphosphate hydrolases"/>
    <property type="match status" value="1"/>
</dbReference>
<dbReference type="InterPro" id="IPR027417">
    <property type="entry name" value="P-loop_NTPase"/>
</dbReference>
<organism evidence="10 11">
    <name type="scientific">Erythranthe guttata</name>
    <name type="common">Yellow monkey flower</name>
    <name type="synonym">Mimulus guttatus</name>
    <dbReference type="NCBI Taxonomy" id="4155"/>
    <lineage>
        <taxon>Eukaryota</taxon>
        <taxon>Viridiplantae</taxon>
        <taxon>Streptophyta</taxon>
        <taxon>Embryophyta</taxon>
        <taxon>Tracheophyta</taxon>
        <taxon>Spermatophyta</taxon>
        <taxon>Magnoliopsida</taxon>
        <taxon>eudicotyledons</taxon>
        <taxon>Gunneridae</taxon>
        <taxon>Pentapetalae</taxon>
        <taxon>asterids</taxon>
        <taxon>lamiids</taxon>
        <taxon>Lamiales</taxon>
        <taxon>Phrymaceae</taxon>
        <taxon>Erythranthe</taxon>
    </lineage>
</organism>
<dbReference type="InterPro" id="IPR044974">
    <property type="entry name" value="Disease_R_plants"/>
</dbReference>
<evidence type="ECO:0000256" key="4">
    <source>
        <dbReference type="ARBA" id="ARBA00022667"/>
    </source>
</evidence>
<dbReference type="Pfam" id="PF00931">
    <property type="entry name" value="NB-ARC"/>
    <property type="match status" value="1"/>
</dbReference>
<accession>A0A022PTV6</accession>
<keyword evidence="4" id="KW-0381">Hypersensitive response</keyword>
<dbReference type="Gene3D" id="1.10.10.10">
    <property type="entry name" value="Winged helix-like DNA-binding domain superfamily/Winged helix DNA-binding domain"/>
    <property type="match status" value="1"/>
</dbReference>
<dbReference type="GO" id="GO:0009626">
    <property type="term" value="P:plant-type hypersensitive response"/>
    <property type="evidence" value="ECO:0007669"/>
    <property type="project" value="UniProtKB-KW"/>
</dbReference>
<dbReference type="OrthoDB" id="911330at2759"/>
<keyword evidence="3" id="KW-0433">Leucine-rich repeat</keyword>
<dbReference type="eggNOG" id="KOG4658">
    <property type="taxonomic scope" value="Eukaryota"/>
</dbReference>
<dbReference type="InterPro" id="IPR055414">
    <property type="entry name" value="LRR_R13L4/SHOC2-like"/>
</dbReference>
<dbReference type="InterPro" id="IPR002182">
    <property type="entry name" value="NB-ARC"/>
</dbReference>
<evidence type="ECO:0000256" key="6">
    <source>
        <dbReference type="ARBA" id="ARBA00022821"/>
    </source>
</evidence>
<evidence type="ECO:0000256" key="2">
    <source>
        <dbReference type="ARBA" id="ARBA00008894"/>
    </source>
</evidence>
<dbReference type="InterPro" id="IPR042197">
    <property type="entry name" value="Apaf_helical"/>
</dbReference>
<dbReference type="Gene3D" id="1.20.5.4130">
    <property type="match status" value="1"/>
</dbReference>
<evidence type="ECO:0000256" key="7">
    <source>
        <dbReference type="SAM" id="MobiDB-lite"/>
    </source>
</evidence>
<feature type="region of interest" description="Disordered" evidence="7">
    <location>
        <begin position="131"/>
        <end position="152"/>
    </location>
</feature>
<evidence type="ECO:0000256" key="5">
    <source>
        <dbReference type="ARBA" id="ARBA00022737"/>
    </source>
</evidence>
<sequence length="883" mass="101446">MAYAAVGSLQLTIERLLNTSNISIVQNSSPKAIDLLYKEVRSLRGVLRSEFDKRRSTINMKMVKSLETEITEAVYRFEDVIDSHLSDQFLLQSEEIHPLSISVDLQELEQDIDSFIEMVHDMKKAYIHELRNPSEEEEEEEEEEEGSRSDYGGYESKMVGLSDLFMMIIQYQFLPQYEKMIVSLVGMAGIGKTTLAIKLFQDPFSASHYNTHVSVTIGPKFRLPDILVDILTQVNPDIDEIMLMDGEKVLGELKEMVYGGLKDLRYFILLDDVWDQELCYELTELFPDNKNGSLVLITTRLQEVAECADPLTIFKIPFLNEKESWDLLRKKVFDEEESFCYELVRAGKKIAKNCEGLPLTIVTVGEILSKADKTIAYWNEVADDKQHSVYKDAYDQMSNQLYPSYDYLEQHLKACLLYGGAFPQNYAMPLEYLINLWSVEGFLDSEPVSYTNNAIFAIDRPFYYLIELCSKNVIMYDEEVCCYRLHSSFWYMCNKEAASNKFFYAFNCLDDALLEEDLNYQRRLCIRNNVLLAIEDVHSSIASALKVRSLLCTGPYHHYPVPLCLDDLTLLRVLHTLSIRFFEFPMEVVKLVQLRYLSLTYDKKLPTSISKLFNLEYLNVDRHQSIIQSDGNPSYLPSEIWNMKELKSLQALGRDLPHPCREGSLLPNLLQLNGVSPQSCTKDVFEKIPNLEVLQIKIELGPDASEPLSCFDHISHLNKLKTLACAIVNPVFKTGVVTPLAPLSLLPSSLTLLTLSGLGYPWEEISKISSLPNLENLKLHSYAFRGPEWEVRDTEFQRLQFLDIEDTDLERWTFHDSSSCFHAIQSLSIKHCYKLKEIPVTFGTSLQSVELVAVSCEEKFKKDWEDKYGDQERSVLVIVSYVQ</sequence>
<dbReference type="Gene3D" id="1.10.8.430">
    <property type="entry name" value="Helical domain of apoptotic protease-activating factors"/>
    <property type="match status" value="1"/>
</dbReference>
<comment type="function">
    <text evidence="1">Confers resistance to late blight (Phytophthora infestans) races carrying the avirulence gene Avr1. Resistance proteins guard the plant against pathogens that contain an appropriate avirulence protein via an indirect interaction with this avirulence protein. That triggers a defense system including the hypersensitive response, which restricts the pathogen growth.</text>
</comment>
<evidence type="ECO:0000256" key="1">
    <source>
        <dbReference type="ARBA" id="ARBA00002074"/>
    </source>
</evidence>
<feature type="compositionally biased region" description="Acidic residues" evidence="7">
    <location>
        <begin position="135"/>
        <end position="145"/>
    </location>
</feature>
<dbReference type="Proteomes" id="UP000030748">
    <property type="component" value="Unassembled WGS sequence"/>
</dbReference>
<proteinExistence type="inferred from homology"/>
<dbReference type="Gene3D" id="3.40.50.300">
    <property type="entry name" value="P-loop containing nucleotide triphosphate hydrolases"/>
    <property type="match status" value="1"/>
</dbReference>
<dbReference type="PANTHER" id="PTHR23155">
    <property type="entry name" value="DISEASE RESISTANCE PROTEIN RP"/>
    <property type="match status" value="1"/>
</dbReference>
<evidence type="ECO:0000259" key="8">
    <source>
        <dbReference type="Pfam" id="PF00931"/>
    </source>
</evidence>
<protein>
    <submittedName>
        <fullName evidence="10">Uncharacterized protein</fullName>
    </submittedName>
</protein>
<dbReference type="EMBL" id="KI632363">
    <property type="protein sequence ID" value="EYU17685.1"/>
    <property type="molecule type" value="Genomic_DNA"/>
</dbReference>
<keyword evidence="5" id="KW-0677">Repeat</keyword>
<dbReference type="Pfam" id="PF23598">
    <property type="entry name" value="LRR_14"/>
    <property type="match status" value="1"/>
</dbReference>